<keyword evidence="2" id="KW-1185">Reference proteome</keyword>
<dbReference type="AlphaFoldDB" id="A0AAV4WKA1"/>
<proteinExistence type="predicted"/>
<dbReference type="EMBL" id="BPLQ01014732">
    <property type="protein sequence ID" value="GIY82708.1"/>
    <property type="molecule type" value="Genomic_DNA"/>
</dbReference>
<evidence type="ECO:0000313" key="1">
    <source>
        <dbReference type="EMBL" id="GIY82708.1"/>
    </source>
</evidence>
<evidence type="ECO:0000313" key="2">
    <source>
        <dbReference type="Proteomes" id="UP001054837"/>
    </source>
</evidence>
<reference evidence="1 2" key="1">
    <citation type="submission" date="2021-06" db="EMBL/GenBank/DDBJ databases">
        <title>Caerostris darwini draft genome.</title>
        <authorList>
            <person name="Kono N."/>
            <person name="Arakawa K."/>
        </authorList>
    </citation>
    <scope>NUCLEOTIDE SEQUENCE [LARGE SCALE GENOMIC DNA]</scope>
</reference>
<organism evidence="1 2">
    <name type="scientific">Caerostris darwini</name>
    <dbReference type="NCBI Taxonomy" id="1538125"/>
    <lineage>
        <taxon>Eukaryota</taxon>
        <taxon>Metazoa</taxon>
        <taxon>Ecdysozoa</taxon>
        <taxon>Arthropoda</taxon>
        <taxon>Chelicerata</taxon>
        <taxon>Arachnida</taxon>
        <taxon>Araneae</taxon>
        <taxon>Araneomorphae</taxon>
        <taxon>Entelegynae</taxon>
        <taxon>Araneoidea</taxon>
        <taxon>Araneidae</taxon>
        <taxon>Caerostris</taxon>
    </lineage>
</organism>
<comment type="caution">
    <text evidence="1">The sequence shown here is derived from an EMBL/GenBank/DDBJ whole genome shotgun (WGS) entry which is preliminary data.</text>
</comment>
<dbReference type="Proteomes" id="UP001054837">
    <property type="component" value="Unassembled WGS sequence"/>
</dbReference>
<protein>
    <submittedName>
        <fullName evidence="1">Uncharacterized protein</fullName>
    </submittedName>
</protein>
<sequence>MRTESKLLCIRISDSPTLVFEQSGAHNYRPNRSRIMRSWIVRSQGRFGSMPVPRYPRKSRITITITMHCNNNLARALQRAPEFMVAAKGTKSFKAIVSL</sequence>
<name>A0AAV4WKA1_9ARAC</name>
<gene>
    <name evidence="1" type="ORF">CDAR_96081</name>
</gene>
<accession>A0AAV4WKA1</accession>